<dbReference type="Proteomes" id="UP000054321">
    <property type="component" value="Unassembled WGS sequence"/>
</dbReference>
<reference evidence="3 4" key="1">
    <citation type="submission" date="2014-04" db="EMBL/GenBank/DDBJ databases">
        <authorList>
            <consortium name="DOE Joint Genome Institute"/>
            <person name="Kuo A."/>
            <person name="Martino E."/>
            <person name="Perotto S."/>
            <person name="Kohler A."/>
            <person name="Nagy L.G."/>
            <person name="Floudas D."/>
            <person name="Copeland A."/>
            <person name="Barry K.W."/>
            <person name="Cichocki N."/>
            <person name="Veneault-Fourrey C."/>
            <person name="LaButti K."/>
            <person name="Lindquist E.A."/>
            <person name="Lipzen A."/>
            <person name="Lundell T."/>
            <person name="Morin E."/>
            <person name="Murat C."/>
            <person name="Sun H."/>
            <person name="Tunlid A."/>
            <person name="Henrissat B."/>
            <person name="Grigoriev I.V."/>
            <person name="Hibbett D.S."/>
            <person name="Martin F."/>
            <person name="Nordberg H.P."/>
            <person name="Cantor M.N."/>
            <person name="Hua S.X."/>
        </authorList>
    </citation>
    <scope>NUCLEOTIDE SEQUENCE [LARGE SCALE GENOMIC DNA]</scope>
    <source>
        <strain evidence="3 4">Zn</strain>
    </source>
</reference>
<dbReference type="Gene3D" id="3.40.50.300">
    <property type="entry name" value="P-loop containing nucleotide triphosphate hydrolases"/>
    <property type="match status" value="1"/>
</dbReference>
<sequence length="428" mass="48353">MLSDIASIITVLQLTGEVIKYLKDIKYAPKECRDCATEASNLYGILINLLYHLNLDQTGGAWFTAVRNLNVENGPLDQYKQALEQLRSTVEIQDGVQKVKQRLLWKFSKEEVASILARMERLKSLVNIALEMDHLKLSLAIKEDTLIVRNTLPLLQAHVVAIQDTQNLQWDALKLQERHAIIEWLSPTDFPAQQHDIITRRHEGTGQWFLDSPEFKRWLQGSDKTLFCPGIPGAGKTMMAAITVDHLCRTIQGDDIRVAYLFCSYKIQADQSATTLLAAILKQLVQSLPNIAAPVKEMYDFHSRQRSRPSFDEIFCALQSICSSYPAVYIIVDALDECANRDGARNRLVNKLCDLQVSTDMRLLFTSRSLPEITSMFQSALILEVHASEEDVRCFVTGQMPRLSKCVQRDDGLKQAVQDKIVKAADGM</sequence>
<dbReference type="OrthoDB" id="195446at2759"/>
<gene>
    <name evidence="3" type="ORF">OIDMADRAFT_43209</name>
</gene>
<dbReference type="SUPFAM" id="SSF52540">
    <property type="entry name" value="P-loop containing nucleoside triphosphate hydrolases"/>
    <property type="match status" value="1"/>
</dbReference>
<protein>
    <recommendedName>
        <fullName evidence="2">Nephrocystin 3-like N-terminal domain-containing protein</fullName>
    </recommendedName>
</protein>
<dbReference type="InterPro" id="IPR027417">
    <property type="entry name" value="P-loop_NTPase"/>
</dbReference>
<dbReference type="EMBL" id="KN832879">
    <property type="protein sequence ID" value="KIM99237.1"/>
    <property type="molecule type" value="Genomic_DNA"/>
</dbReference>
<evidence type="ECO:0000313" key="3">
    <source>
        <dbReference type="EMBL" id="KIM99237.1"/>
    </source>
</evidence>
<keyword evidence="1" id="KW-0677">Repeat</keyword>
<feature type="domain" description="Nephrocystin 3-like N-terminal" evidence="2">
    <location>
        <begin position="204"/>
        <end position="368"/>
    </location>
</feature>
<proteinExistence type="predicted"/>
<dbReference type="Pfam" id="PF24883">
    <property type="entry name" value="NPHP3_N"/>
    <property type="match status" value="1"/>
</dbReference>
<keyword evidence="4" id="KW-1185">Reference proteome</keyword>
<name>A0A0C3DBD1_OIDMZ</name>
<accession>A0A0C3DBD1</accession>
<organism evidence="3 4">
    <name type="scientific">Oidiodendron maius (strain Zn)</name>
    <dbReference type="NCBI Taxonomy" id="913774"/>
    <lineage>
        <taxon>Eukaryota</taxon>
        <taxon>Fungi</taxon>
        <taxon>Dikarya</taxon>
        <taxon>Ascomycota</taxon>
        <taxon>Pezizomycotina</taxon>
        <taxon>Leotiomycetes</taxon>
        <taxon>Leotiomycetes incertae sedis</taxon>
        <taxon>Myxotrichaceae</taxon>
        <taxon>Oidiodendron</taxon>
    </lineage>
</organism>
<dbReference type="AlphaFoldDB" id="A0A0C3DBD1"/>
<dbReference type="PANTHER" id="PTHR10039">
    <property type="entry name" value="AMELOGENIN"/>
    <property type="match status" value="1"/>
</dbReference>
<evidence type="ECO:0000256" key="1">
    <source>
        <dbReference type="ARBA" id="ARBA00022737"/>
    </source>
</evidence>
<reference evidence="4" key="2">
    <citation type="submission" date="2015-01" db="EMBL/GenBank/DDBJ databases">
        <title>Evolutionary Origins and Diversification of the Mycorrhizal Mutualists.</title>
        <authorList>
            <consortium name="DOE Joint Genome Institute"/>
            <consortium name="Mycorrhizal Genomics Consortium"/>
            <person name="Kohler A."/>
            <person name="Kuo A."/>
            <person name="Nagy L.G."/>
            <person name="Floudas D."/>
            <person name="Copeland A."/>
            <person name="Barry K.W."/>
            <person name="Cichocki N."/>
            <person name="Veneault-Fourrey C."/>
            <person name="LaButti K."/>
            <person name="Lindquist E.A."/>
            <person name="Lipzen A."/>
            <person name="Lundell T."/>
            <person name="Morin E."/>
            <person name="Murat C."/>
            <person name="Riley R."/>
            <person name="Ohm R."/>
            <person name="Sun H."/>
            <person name="Tunlid A."/>
            <person name="Henrissat B."/>
            <person name="Grigoriev I.V."/>
            <person name="Hibbett D.S."/>
            <person name="Martin F."/>
        </authorList>
    </citation>
    <scope>NUCLEOTIDE SEQUENCE [LARGE SCALE GENOMIC DNA]</scope>
    <source>
        <strain evidence="4">Zn</strain>
    </source>
</reference>
<dbReference type="InterPro" id="IPR056884">
    <property type="entry name" value="NPHP3-like_N"/>
</dbReference>
<dbReference type="HOGENOM" id="CLU_000288_34_23_1"/>
<dbReference type="InParanoid" id="A0A0C3DBD1"/>
<dbReference type="PANTHER" id="PTHR10039:SF15">
    <property type="entry name" value="NACHT DOMAIN-CONTAINING PROTEIN"/>
    <property type="match status" value="1"/>
</dbReference>
<dbReference type="STRING" id="913774.A0A0C3DBD1"/>
<evidence type="ECO:0000313" key="4">
    <source>
        <dbReference type="Proteomes" id="UP000054321"/>
    </source>
</evidence>
<evidence type="ECO:0000259" key="2">
    <source>
        <dbReference type="Pfam" id="PF24883"/>
    </source>
</evidence>